<reference evidence="8 9" key="1">
    <citation type="submission" date="2019-12" db="EMBL/GenBank/DDBJ databases">
        <title>Nocardia macrotermitis sp. nov. and Nocardia aurantia sp. nov., isolated from the gut of the fungus growing-termite Macrotermes natalensis.</title>
        <authorList>
            <person name="Christine B."/>
            <person name="Rene B."/>
        </authorList>
    </citation>
    <scope>NUCLEOTIDE SEQUENCE [LARGE SCALE GENOMIC DNA]</scope>
    <source>
        <strain evidence="8 9">DSM 102126</strain>
    </source>
</reference>
<feature type="transmembrane region" description="Helical" evidence="7">
    <location>
        <begin position="99"/>
        <end position="122"/>
    </location>
</feature>
<evidence type="ECO:0000256" key="2">
    <source>
        <dbReference type="ARBA" id="ARBA00022475"/>
    </source>
</evidence>
<dbReference type="RefSeq" id="WP_161103459.1">
    <property type="nucleotide sequence ID" value="NZ_JBHLYI010000010.1"/>
</dbReference>
<feature type="transmembrane region" description="Helical" evidence="7">
    <location>
        <begin position="390"/>
        <end position="411"/>
    </location>
</feature>
<dbReference type="Proteomes" id="UP000431901">
    <property type="component" value="Unassembled WGS sequence"/>
</dbReference>
<keyword evidence="3 7" id="KW-0812">Transmembrane</keyword>
<dbReference type="AlphaFoldDB" id="A0A6I4WBF2"/>
<dbReference type="Gene3D" id="1.20.1250.20">
    <property type="entry name" value="MFS general substrate transporter like domains"/>
    <property type="match status" value="1"/>
</dbReference>
<keyword evidence="4 7" id="KW-1133">Transmembrane helix</keyword>
<evidence type="ECO:0000256" key="1">
    <source>
        <dbReference type="ARBA" id="ARBA00004651"/>
    </source>
</evidence>
<comment type="subcellular location">
    <subcellularLocation>
        <location evidence="1">Cell membrane</location>
        <topology evidence="1">Multi-pass membrane protein</topology>
    </subcellularLocation>
</comment>
<name>A0A6I4WBF2_9ACTN</name>
<evidence type="ECO:0000256" key="3">
    <source>
        <dbReference type="ARBA" id="ARBA00022692"/>
    </source>
</evidence>
<protein>
    <submittedName>
        <fullName evidence="8">MFS transporter</fullName>
    </submittedName>
</protein>
<gene>
    <name evidence="8" type="ORF">GQ466_15065</name>
</gene>
<feature type="transmembrane region" description="Helical" evidence="7">
    <location>
        <begin position="74"/>
        <end position="93"/>
    </location>
</feature>
<proteinExistence type="predicted"/>
<feature type="transmembrane region" description="Helical" evidence="7">
    <location>
        <begin position="274"/>
        <end position="291"/>
    </location>
</feature>
<feature type="transmembrane region" description="Helical" evidence="7">
    <location>
        <begin position="368"/>
        <end position="384"/>
    </location>
</feature>
<feature type="transmembrane region" description="Helical" evidence="7">
    <location>
        <begin position="167"/>
        <end position="187"/>
    </location>
</feature>
<dbReference type="GO" id="GO:0022857">
    <property type="term" value="F:transmembrane transporter activity"/>
    <property type="evidence" value="ECO:0007669"/>
    <property type="project" value="InterPro"/>
</dbReference>
<keyword evidence="9" id="KW-1185">Reference proteome</keyword>
<organism evidence="8 9">
    <name type="scientific">Actinomadura rayongensis</name>
    <dbReference type="NCBI Taxonomy" id="1429076"/>
    <lineage>
        <taxon>Bacteria</taxon>
        <taxon>Bacillati</taxon>
        <taxon>Actinomycetota</taxon>
        <taxon>Actinomycetes</taxon>
        <taxon>Streptosporangiales</taxon>
        <taxon>Thermomonosporaceae</taxon>
        <taxon>Actinomadura</taxon>
    </lineage>
</organism>
<dbReference type="PANTHER" id="PTHR23513:SF11">
    <property type="entry name" value="STAPHYLOFERRIN A TRANSPORTER"/>
    <property type="match status" value="1"/>
</dbReference>
<dbReference type="SUPFAM" id="SSF103473">
    <property type="entry name" value="MFS general substrate transporter"/>
    <property type="match status" value="1"/>
</dbReference>
<feature type="region of interest" description="Disordered" evidence="6">
    <location>
        <begin position="193"/>
        <end position="219"/>
    </location>
</feature>
<keyword evidence="2" id="KW-1003">Cell membrane</keyword>
<evidence type="ECO:0000256" key="4">
    <source>
        <dbReference type="ARBA" id="ARBA00022989"/>
    </source>
</evidence>
<dbReference type="EMBL" id="WUTW01000002">
    <property type="protein sequence ID" value="MXQ65356.1"/>
    <property type="molecule type" value="Genomic_DNA"/>
</dbReference>
<accession>A0A6I4WBF2</accession>
<evidence type="ECO:0000313" key="8">
    <source>
        <dbReference type="EMBL" id="MXQ65356.1"/>
    </source>
</evidence>
<feature type="transmembrane region" description="Helical" evidence="7">
    <location>
        <begin position="42"/>
        <end position="62"/>
    </location>
</feature>
<evidence type="ECO:0000313" key="9">
    <source>
        <dbReference type="Proteomes" id="UP000431901"/>
    </source>
</evidence>
<evidence type="ECO:0000256" key="5">
    <source>
        <dbReference type="ARBA" id="ARBA00023136"/>
    </source>
</evidence>
<dbReference type="InterPro" id="IPR036259">
    <property type="entry name" value="MFS_trans_sf"/>
</dbReference>
<dbReference type="GO" id="GO:0005886">
    <property type="term" value="C:plasma membrane"/>
    <property type="evidence" value="ECO:0007669"/>
    <property type="project" value="UniProtKB-SubCell"/>
</dbReference>
<feature type="transmembrane region" description="Helical" evidence="7">
    <location>
        <begin position="241"/>
        <end position="262"/>
    </location>
</feature>
<evidence type="ECO:0000256" key="7">
    <source>
        <dbReference type="SAM" id="Phobius"/>
    </source>
</evidence>
<evidence type="ECO:0000256" key="6">
    <source>
        <dbReference type="SAM" id="MobiDB-lite"/>
    </source>
</evidence>
<dbReference type="PANTHER" id="PTHR23513">
    <property type="entry name" value="INTEGRAL MEMBRANE EFFLUX PROTEIN-RELATED"/>
    <property type="match status" value="1"/>
</dbReference>
<keyword evidence="5 7" id="KW-0472">Membrane</keyword>
<dbReference type="Pfam" id="PF07690">
    <property type="entry name" value="MFS_1"/>
    <property type="match status" value="1"/>
</dbReference>
<dbReference type="InterPro" id="IPR011701">
    <property type="entry name" value="MFS"/>
</dbReference>
<feature type="transmembrane region" description="Helical" evidence="7">
    <location>
        <begin position="142"/>
        <end position="161"/>
    </location>
</feature>
<dbReference type="OrthoDB" id="3690525at2"/>
<feature type="transmembrane region" description="Helical" evidence="7">
    <location>
        <begin position="303"/>
        <end position="321"/>
    </location>
</feature>
<feature type="transmembrane region" description="Helical" evidence="7">
    <location>
        <begin position="327"/>
        <end position="348"/>
    </location>
</feature>
<comment type="caution">
    <text evidence="8">The sequence shown here is derived from an EMBL/GenBank/DDBJ whole genome shotgun (WGS) entry which is preliminary data.</text>
</comment>
<sequence>MADHAYALPLHLTAATLLRISAEGLATALVLTVQARTGDAATAGFLQTAMTLPYVLSGPVIGHALDRTRRPGRFVAAVAAGYAVAMAALLTIAGHAPLYAALGVALVIGLTEPVVVAVTGLLPRFVPAHRLPRAYGLEAASYNVAAITGPALAATIATATAADFSGLPVMAGALLGALALVFLPAPGSAAVPERPKRAAHASAHAPAPPRPVRPDARAPDRTGALLGGAEVLVRNRVLRGLTLATTFASVGLGGIAVTTVLLGRRLGGDEASGGRLLVALAAGSLLGSLLSSRLLTARFAEPVMLGGLVAFGTALASLAVVPDILWATVACAAAGLFEGPAFAATLMLRQREAPPGRLGQVNTTAGSLKIGASAIGAALTGALAERVGPFVLIAGIGAFPLIGVVTGLLVLRGQSFGRRYEPTLEGEA</sequence>